<dbReference type="RefSeq" id="WP_172275548.1">
    <property type="nucleotide sequence ID" value="NZ_CASGMU010000014.1"/>
</dbReference>
<dbReference type="InterPro" id="IPR053841">
    <property type="entry name" value="MksE"/>
</dbReference>
<proteinExistence type="predicted"/>
<evidence type="ECO:0000313" key="1">
    <source>
        <dbReference type="EMBL" id="NPD92195.1"/>
    </source>
</evidence>
<keyword evidence="2" id="KW-1185">Reference proteome</keyword>
<dbReference type="EMBL" id="JABKKF010000006">
    <property type="protein sequence ID" value="NPD92195.1"/>
    <property type="molecule type" value="Genomic_DNA"/>
</dbReference>
<organism evidence="1 2">
    <name type="scientific">Xylanibacter muris</name>
    <dbReference type="NCBI Taxonomy" id="2736290"/>
    <lineage>
        <taxon>Bacteria</taxon>
        <taxon>Pseudomonadati</taxon>
        <taxon>Bacteroidota</taxon>
        <taxon>Bacteroidia</taxon>
        <taxon>Bacteroidales</taxon>
        <taxon>Prevotellaceae</taxon>
        <taxon>Xylanibacter</taxon>
    </lineage>
</organism>
<sequence length="183" mass="21594">MKYTSEVFQRLSKGQFVSGNSIDPEIRAIYNDIEECQQEYEDYFRQIDFNLSAGDGFYYFSRKEAKVNVENKLQSLFPWIDYLDFLKTYDTAFDAGVQFSLAQMEIRISSDIELREKLSRLFQDKQSNRDKLEELVNKMVNMGFAEQTNESEGRYQITSAFHYIEQIISCINIDEEVKNEIPE</sequence>
<name>A0ABX2AM45_9BACT</name>
<dbReference type="Pfam" id="PF21980">
    <property type="entry name" value="MksE"/>
    <property type="match status" value="1"/>
</dbReference>
<evidence type="ECO:0000313" key="2">
    <source>
        <dbReference type="Proteomes" id="UP000714420"/>
    </source>
</evidence>
<protein>
    <submittedName>
        <fullName evidence="1">Uncharacterized protein</fullName>
    </submittedName>
</protein>
<reference evidence="1 2" key="1">
    <citation type="submission" date="2020-05" db="EMBL/GenBank/DDBJ databases">
        <title>Distinct polysaccharide utilization as determinants for interspecies competition between intestinal Prevotella spp.</title>
        <authorList>
            <person name="Galvez E.J.C."/>
            <person name="Iljazovic A."/>
            <person name="Strowig T."/>
        </authorList>
    </citation>
    <scope>NUCLEOTIDE SEQUENCE [LARGE SCALE GENOMIC DNA]</scope>
    <source>
        <strain evidence="1 2">PMUR</strain>
    </source>
</reference>
<comment type="caution">
    <text evidence="1">The sequence shown here is derived from an EMBL/GenBank/DDBJ whole genome shotgun (WGS) entry which is preliminary data.</text>
</comment>
<gene>
    <name evidence="1" type="ORF">HPS56_07520</name>
</gene>
<accession>A0ABX2AM45</accession>
<dbReference type="Proteomes" id="UP000714420">
    <property type="component" value="Unassembled WGS sequence"/>
</dbReference>